<dbReference type="PANTHER" id="PTHR43776">
    <property type="entry name" value="TRANSPORT ATP-BINDING PROTEIN"/>
    <property type="match status" value="1"/>
</dbReference>
<dbReference type="GO" id="GO:0016887">
    <property type="term" value="F:ATP hydrolysis activity"/>
    <property type="evidence" value="ECO:0007669"/>
    <property type="project" value="InterPro"/>
</dbReference>
<dbReference type="InterPro" id="IPR003439">
    <property type="entry name" value="ABC_transporter-like_ATP-bd"/>
</dbReference>
<evidence type="ECO:0000256" key="1">
    <source>
        <dbReference type="ARBA" id="ARBA00004417"/>
    </source>
</evidence>
<dbReference type="AlphaFoldDB" id="A0A917Q462"/>
<evidence type="ECO:0000256" key="2">
    <source>
        <dbReference type="ARBA" id="ARBA00005417"/>
    </source>
</evidence>
<keyword evidence="8" id="KW-1185">Reference proteome</keyword>
<evidence type="ECO:0000256" key="3">
    <source>
        <dbReference type="ARBA" id="ARBA00022448"/>
    </source>
</evidence>
<evidence type="ECO:0000313" key="7">
    <source>
        <dbReference type="EMBL" id="GGK20700.1"/>
    </source>
</evidence>
<dbReference type="GO" id="GO:0055085">
    <property type="term" value="P:transmembrane transport"/>
    <property type="evidence" value="ECO:0007669"/>
    <property type="project" value="UniProtKB-ARBA"/>
</dbReference>
<dbReference type="InterPro" id="IPR050319">
    <property type="entry name" value="ABC_transp_ATP-bind"/>
</dbReference>
<keyword evidence="5 7" id="KW-0067">ATP-binding</keyword>
<dbReference type="NCBIfam" id="TIGR01727">
    <property type="entry name" value="oligo_HPY"/>
    <property type="match status" value="1"/>
</dbReference>
<dbReference type="PROSITE" id="PS00211">
    <property type="entry name" value="ABC_TRANSPORTER_1"/>
    <property type="match status" value="1"/>
</dbReference>
<comment type="caution">
    <text evidence="7">The sequence shown here is derived from an EMBL/GenBank/DDBJ whole genome shotgun (WGS) entry which is preliminary data.</text>
</comment>
<keyword evidence="4" id="KW-0547">Nucleotide-binding</keyword>
<dbReference type="PANTHER" id="PTHR43776:SF7">
    <property type="entry name" value="D,D-DIPEPTIDE TRANSPORT ATP-BINDING PROTEIN DDPF-RELATED"/>
    <property type="match status" value="1"/>
</dbReference>
<dbReference type="GO" id="GO:0015833">
    <property type="term" value="P:peptide transport"/>
    <property type="evidence" value="ECO:0007669"/>
    <property type="project" value="InterPro"/>
</dbReference>
<dbReference type="GO" id="GO:0005524">
    <property type="term" value="F:ATP binding"/>
    <property type="evidence" value="ECO:0007669"/>
    <property type="project" value="UniProtKB-KW"/>
</dbReference>
<dbReference type="Proteomes" id="UP000600449">
    <property type="component" value="Unassembled WGS sequence"/>
</dbReference>
<gene>
    <name evidence="7" type="ORF">GCM10011322_04250</name>
</gene>
<dbReference type="InterPro" id="IPR027417">
    <property type="entry name" value="P-loop_NTPase"/>
</dbReference>
<dbReference type="Pfam" id="PF08352">
    <property type="entry name" value="oligo_HPY"/>
    <property type="match status" value="1"/>
</dbReference>
<keyword evidence="3" id="KW-0813">Transport</keyword>
<dbReference type="CDD" id="cd03257">
    <property type="entry name" value="ABC_NikE_OppD_transporters"/>
    <property type="match status" value="1"/>
</dbReference>
<protein>
    <submittedName>
        <fullName evidence="7">ABC transporter ATP-binding protein</fullName>
    </submittedName>
</protein>
<dbReference type="EMBL" id="BMMF01000001">
    <property type="protein sequence ID" value="GGK20700.1"/>
    <property type="molecule type" value="Genomic_DNA"/>
</dbReference>
<dbReference type="FunFam" id="3.40.50.300:FF:000016">
    <property type="entry name" value="Oligopeptide ABC transporter ATP-binding component"/>
    <property type="match status" value="1"/>
</dbReference>
<comment type="subcellular location">
    <subcellularLocation>
        <location evidence="1">Cell inner membrane</location>
        <topology evidence="1">Peripheral membrane protein</topology>
    </subcellularLocation>
</comment>
<dbReference type="InterPro" id="IPR017871">
    <property type="entry name" value="ABC_transporter-like_CS"/>
</dbReference>
<evidence type="ECO:0000259" key="6">
    <source>
        <dbReference type="PROSITE" id="PS50893"/>
    </source>
</evidence>
<dbReference type="SUPFAM" id="SSF52540">
    <property type="entry name" value="P-loop containing nucleoside triphosphate hydrolases"/>
    <property type="match status" value="1"/>
</dbReference>
<dbReference type="Pfam" id="PF00005">
    <property type="entry name" value="ABC_tran"/>
    <property type="match status" value="1"/>
</dbReference>
<dbReference type="Gene3D" id="3.40.50.300">
    <property type="entry name" value="P-loop containing nucleotide triphosphate hydrolases"/>
    <property type="match status" value="1"/>
</dbReference>
<dbReference type="InterPro" id="IPR013563">
    <property type="entry name" value="Oligopep_ABC_C"/>
</dbReference>
<dbReference type="InterPro" id="IPR003593">
    <property type="entry name" value="AAA+_ATPase"/>
</dbReference>
<name>A0A917Q462_9HYPH</name>
<evidence type="ECO:0000256" key="4">
    <source>
        <dbReference type="ARBA" id="ARBA00022741"/>
    </source>
</evidence>
<organism evidence="7 8">
    <name type="scientific">Salinarimonas ramus</name>
    <dbReference type="NCBI Taxonomy" id="690164"/>
    <lineage>
        <taxon>Bacteria</taxon>
        <taxon>Pseudomonadati</taxon>
        <taxon>Pseudomonadota</taxon>
        <taxon>Alphaproteobacteria</taxon>
        <taxon>Hyphomicrobiales</taxon>
        <taxon>Salinarimonadaceae</taxon>
        <taxon>Salinarimonas</taxon>
    </lineage>
</organism>
<proteinExistence type="inferred from homology"/>
<evidence type="ECO:0000256" key="5">
    <source>
        <dbReference type="ARBA" id="ARBA00022840"/>
    </source>
</evidence>
<accession>A0A917Q462</accession>
<sequence>MRYPLPGGFWRRRSFEALDGVGFEIARGETLGLVGESGSGKTTIGRAVLRRVEAHRGEILFRGRDVTRLRGEALRRLRADVQVVLQDPYSSLNPRMRVLDIVAEPLVVHGRAASREDARARVTELLDLVGLPKDAVDRFPHAFSGGQRQRIGIARAIALEPALIVADEPVSALDVSVQAQVVNLLQDLQARLGASYLFISHDLAVVRHIAHRVAILYGGRIVEIGPRDAIFENPRHPYTQALLSAVPIADPVRQRARRRLVHAGEPPDLAAPPPGCRYQARCPLADARCREVSPPLAALAQDHAVACWKPL</sequence>
<evidence type="ECO:0000313" key="8">
    <source>
        <dbReference type="Proteomes" id="UP000600449"/>
    </source>
</evidence>
<dbReference type="GO" id="GO:0005886">
    <property type="term" value="C:plasma membrane"/>
    <property type="evidence" value="ECO:0007669"/>
    <property type="project" value="UniProtKB-SubCell"/>
</dbReference>
<dbReference type="PROSITE" id="PS50893">
    <property type="entry name" value="ABC_TRANSPORTER_2"/>
    <property type="match status" value="1"/>
</dbReference>
<feature type="domain" description="ABC transporter" evidence="6">
    <location>
        <begin position="3"/>
        <end position="243"/>
    </location>
</feature>
<comment type="similarity">
    <text evidence="2">Belongs to the ABC transporter superfamily.</text>
</comment>
<dbReference type="SMART" id="SM00382">
    <property type="entry name" value="AAA"/>
    <property type="match status" value="1"/>
</dbReference>
<reference evidence="7 8" key="1">
    <citation type="journal article" date="2014" name="Int. J. Syst. Evol. Microbiol.">
        <title>Complete genome sequence of Corynebacterium casei LMG S-19264T (=DSM 44701T), isolated from a smear-ripened cheese.</title>
        <authorList>
            <consortium name="US DOE Joint Genome Institute (JGI-PGF)"/>
            <person name="Walter F."/>
            <person name="Albersmeier A."/>
            <person name="Kalinowski J."/>
            <person name="Ruckert C."/>
        </authorList>
    </citation>
    <scope>NUCLEOTIDE SEQUENCE [LARGE SCALE GENOMIC DNA]</scope>
    <source>
        <strain evidence="7 8">CGMCC 1.9161</strain>
    </source>
</reference>